<dbReference type="Proteomes" id="UP000319627">
    <property type="component" value="Unassembled WGS sequence"/>
</dbReference>
<dbReference type="AlphaFoldDB" id="A0A562J1Z8"/>
<feature type="region of interest" description="Disordered" evidence="1">
    <location>
        <begin position="1"/>
        <end position="103"/>
    </location>
</feature>
<comment type="caution">
    <text evidence="2">The sequence shown here is derived from an EMBL/GenBank/DDBJ whole genome shotgun (WGS) entry which is preliminary data.</text>
</comment>
<dbReference type="OrthoDB" id="7028109at2"/>
<dbReference type="EMBL" id="VLKG01000002">
    <property type="protein sequence ID" value="TWH76865.1"/>
    <property type="molecule type" value="Genomic_DNA"/>
</dbReference>
<feature type="compositionally biased region" description="Acidic residues" evidence="1">
    <location>
        <begin position="81"/>
        <end position="90"/>
    </location>
</feature>
<evidence type="ECO:0000256" key="1">
    <source>
        <dbReference type="SAM" id="MobiDB-lite"/>
    </source>
</evidence>
<protein>
    <recommendedName>
        <fullName evidence="4">Aspartate-semialdehyde dehydrogenase</fullName>
    </recommendedName>
</protein>
<accession>A0A562J1Z8</accession>
<sequence length="103" mass="11907">MLPPMPLSLVPVTAQQDIPKPRPDIAPVTPTQPSARESMLTLDKRHPQDTPELIYEEQQRRRKQRQEHQAESGPEGVAVEEYLETEEREVEEQRQGLWIDTQA</sequence>
<name>A0A562J1Z8_9GAMM</name>
<evidence type="ECO:0000313" key="2">
    <source>
        <dbReference type="EMBL" id="TWH76865.1"/>
    </source>
</evidence>
<organism evidence="2 3">
    <name type="scientific">Azomonas agilis</name>
    <dbReference type="NCBI Taxonomy" id="116849"/>
    <lineage>
        <taxon>Bacteria</taxon>
        <taxon>Pseudomonadati</taxon>
        <taxon>Pseudomonadota</taxon>
        <taxon>Gammaproteobacteria</taxon>
        <taxon>Pseudomonadales</taxon>
        <taxon>Pseudomonadaceae</taxon>
        <taxon>Azomonas</taxon>
    </lineage>
</organism>
<dbReference type="RefSeq" id="WP_144570637.1">
    <property type="nucleotide sequence ID" value="NZ_VLKG01000002.1"/>
</dbReference>
<gene>
    <name evidence="2" type="ORF">LX59_00910</name>
</gene>
<evidence type="ECO:0008006" key="4">
    <source>
        <dbReference type="Google" id="ProtNLM"/>
    </source>
</evidence>
<reference evidence="2 3" key="1">
    <citation type="submission" date="2019-07" db="EMBL/GenBank/DDBJ databases">
        <title>Genomic Encyclopedia of Type Strains, Phase I: the one thousand microbial genomes (KMG-I) project.</title>
        <authorList>
            <person name="Kyrpides N."/>
        </authorList>
    </citation>
    <scope>NUCLEOTIDE SEQUENCE [LARGE SCALE GENOMIC DNA]</scope>
    <source>
        <strain evidence="2 3">DSM 375</strain>
    </source>
</reference>
<proteinExistence type="predicted"/>
<evidence type="ECO:0000313" key="3">
    <source>
        <dbReference type="Proteomes" id="UP000319627"/>
    </source>
</evidence>
<keyword evidence="3" id="KW-1185">Reference proteome</keyword>